<dbReference type="InterPro" id="IPR001138">
    <property type="entry name" value="Zn2Cys6_DnaBD"/>
</dbReference>
<organism evidence="3 4">
    <name type="scientific">Thelephora terrestris</name>
    <dbReference type="NCBI Taxonomy" id="56493"/>
    <lineage>
        <taxon>Eukaryota</taxon>
        <taxon>Fungi</taxon>
        <taxon>Dikarya</taxon>
        <taxon>Basidiomycota</taxon>
        <taxon>Agaricomycotina</taxon>
        <taxon>Agaricomycetes</taxon>
        <taxon>Thelephorales</taxon>
        <taxon>Thelephoraceae</taxon>
        <taxon>Thelephora</taxon>
    </lineage>
</organism>
<dbReference type="InterPro" id="IPR052400">
    <property type="entry name" value="Zn2-C6_fungal_TF"/>
</dbReference>
<evidence type="ECO:0000256" key="1">
    <source>
        <dbReference type="SAM" id="MobiDB-lite"/>
    </source>
</evidence>
<dbReference type="PROSITE" id="PS00463">
    <property type="entry name" value="ZN2_CY6_FUNGAL_1"/>
    <property type="match status" value="2"/>
</dbReference>
<dbReference type="PANTHER" id="PTHR47657:SF7">
    <property type="entry name" value="STEROL REGULATORY ELEMENT-BINDING PROTEIN ECM22"/>
    <property type="match status" value="1"/>
</dbReference>
<dbReference type="AlphaFoldDB" id="A0A9P6HED6"/>
<evidence type="ECO:0000313" key="3">
    <source>
        <dbReference type="EMBL" id="KAF9783448.1"/>
    </source>
</evidence>
<dbReference type="Gene3D" id="4.10.240.10">
    <property type="entry name" value="Zn(2)-C6 fungal-type DNA-binding domain"/>
    <property type="match status" value="2"/>
</dbReference>
<comment type="caution">
    <text evidence="3">The sequence shown here is derived from an EMBL/GenBank/DDBJ whole genome shotgun (WGS) entry which is preliminary data.</text>
</comment>
<dbReference type="EMBL" id="WIUZ02000010">
    <property type="protein sequence ID" value="KAF9783448.1"/>
    <property type="molecule type" value="Genomic_DNA"/>
</dbReference>
<sequence>MTTTKRACLACRTRKVKCTPATPRCLRCKELNIDECLYVPAKKRGSGNTLGVGEACQQCRKRKRRCDAKKPCTACIRLDMGRDCVYQRSRAAQRTRDKLPPDAQPFLFSFKYEPNPHTPPSPSATSEDPCSPASDITTPVTPPTCPTSLPVSSEECRSAVSDRPNEPDPPAVQEKGRSQTQLVSFRRDSPKPLNSNKASTLTLPPYFRLSFIPRPLCVSFPLMNPEYFQISDTTPSELDLTFRVAALRRLRLFGTHLTGPKQEAVIHADLSNAVVHSFFVHAIAALGMHFCANASDSPETLRLHVKHAQLAWEQMAEISKGNEAYLKVQAFLQTATGSLYGRWFKFSREWLTRACIALNAAKLQFIPSVGRPPELTEDVFERLAILSQTIYFENYLFLTVDEIEPKMTARIEDEFRREVLQTYPKLFEICPLTMRTQAILLVKDVIWVMSLCSVDGKEPDQLKRICDEAVAHLREYSETLLRNISQFIKIGDTHGAEIIQSSCVGCLAHLSALCDFIGRLKPNHKPRMDIVCDWSLEQLGTLTTGMSFDEYTYLDLLLKISWERSLAVFDSRIGYLSHEEGTSLRRHREVVAAAWSDFKAKLPDESPSSFTALMVFVDGRQEGSKYPNFMLASERWTYGL</sequence>
<feature type="domain" description="Zn(2)-C6 fungal-type" evidence="2">
    <location>
        <begin position="55"/>
        <end position="86"/>
    </location>
</feature>
<dbReference type="CDD" id="cd00067">
    <property type="entry name" value="GAL4"/>
    <property type="match status" value="2"/>
</dbReference>
<protein>
    <recommendedName>
        <fullName evidence="2">Zn(2)-C6 fungal-type domain-containing protein</fullName>
    </recommendedName>
</protein>
<reference evidence="3" key="2">
    <citation type="submission" date="2020-11" db="EMBL/GenBank/DDBJ databases">
        <authorList>
            <consortium name="DOE Joint Genome Institute"/>
            <person name="Kuo A."/>
            <person name="Miyauchi S."/>
            <person name="Kiss E."/>
            <person name="Drula E."/>
            <person name="Kohler A."/>
            <person name="Sanchez-Garcia M."/>
            <person name="Andreopoulos B."/>
            <person name="Barry K.W."/>
            <person name="Bonito G."/>
            <person name="Buee M."/>
            <person name="Carver A."/>
            <person name="Chen C."/>
            <person name="Cichocki N."/>
            <person name="Clum A."/>
            <person name="Culley D."/>
            <person name="Crous P.W."/>
            <person name="Fauchery L."/>
            <person name="Girlanda M."/>
            <person name="Hayes R."/>
            <person name="Keri Z."/>
            <person name="Labutti K."/>
            <person name="Lipzen A."/>
            <person name="Lombard V."/>
            <person name="Magnuson J."/>
            <person name="Maillard F."/>
            <person name="Morin E."/>
            <person name="Murat C."/>
            <person name="Nolan M."/>
            <person name="Ohm R."/>
            <person name="Pangilinan J."/>
            <person name="Pereira M."/>
            <person name="Perotto S."/>
            <person name="Peter M."/>
            <person name="Riley R."/>
            <person name="Sitrit Y."/>
            <person name="Stielow B."/>
            <person name="Szollosi G."/>
            <person name="Zifcakova L."/>
            <person name="Stursova M."/>
            <person name="Spatafora J.W."/>
            <person name="Tedersoo L."/>
            <person name="Vaario L.-M."/>
            <person name="Yamada A."/>
            <person name="Yan M."/>
            <person name="Wang P."/>
            <person name="Xu J."/>
            <person name="Bruns T."/>
            <person name="Baldrian P."/>
            <person name="Vilgalys R."/>
            <person name="Henrissat B."/>
            <person name="Grigoriev I.V."/>
            <person name="Hibbett D."/>
            <person name="Nagy L.G."/>
            <person name="Martin F.M."/>
        </authorList>
    </citation>
    <scope>NUCLEOTIDE SEQUENCE</scope>
    <source>
        <strain evidence="3">UH-Tt-Lm1</strain>
    </source>
</reference>
<evidence type="ECO:0000259" key="2">
    <source>
        <dbReference type="PROSITE" id="PS50048"/>
    </source>
</evidence>
<dbReference type="SMART" id="SM00066">
    <property type="entry name" value="GAL4"/>
    <property type="match status" value="2"/>
</dbReference>
<gene>
    <name evidence="3" type="ORF">BJ322DRAFT_1212183</name>
</gene>
<dbReference type="Proteomes" id="UP000736335">
    <property type="component" value="Unassembled WGS sequence"/>
</dbReference>
<dbReference type="PANTHER" id="PTHR47657">
    <property type="entry name" value="STEROL REGULATORY ELEMENT-BINDING PROTEIN ECM22"/>
    <property type="match status" value="1"/>
</dbReference>
<reference evidence="3" key="1">
    <citation type="journal article" date="2020" name="Nat. Commun.">
        <title>Large-scale genome sequencing of mycorrhizal fungi provides insights into the early evolution of symbiotic traits.</title>
        <authorList>
            <person name="Miyauchi S."/>
            <person name="Kiss E."/>
            <person name="Kuo A."/>
            <person name="Drula E."/>
            <person name="Kohler A."/>
            <person name="Sanchez-Garcia M."/>
            <person name="Morin E."/>
            <person name="Andreopoulos B."/>
            <person name="Barry K.W."/>
            <person name="Bonito G."/>
            <person name="Buee M."/>
            <person name="Carver A."/>
            <person name="Chen C."/>
            <person name="Cichocki N."/>
            <person name="Clum A."/>
            <person name="Culley D."/>
            <person name="Crous P.W."/>
            <person name="Fauchery L."/>
            <person name="Girlanda M."/>
            <person name="Hayes R.D."/>
            <person name="Keri Z."/>
            <person name="LaButti K."/>
            <person name="Lipzen A."/>
            <person name="Lombard V."/>
            <person name="Magnuson J."/>
            <person name="Maillard F."/>
            <person name="Murat C."/>
            <person name="Nolan M."/>
            <person name="Ohm R.A."/>
            <person name="Pangilinan J."/>
            <person name="Pereira M.F."/>
            <person name="Perotto S."/>
            <person name="Peter M."/>
            <person name="Pfister S."/>
            <person name="Riley R."/>
            <person name="Sitrit Y."/>
            <person name="Stielow J.B."/>
            <person name="Szollosi G."/>
            <person name="Zifcakova L."/>
            <person name="Stursova M."/>
            <person name="Spatafora J.W."/>
            <person name="Tedersoo L."/>
            <person name="Vaario L.M."/>
            <person name="Yamada A."/>
            <person name="Yan M."/>
            <person name="Wang P."/>
            <person name="Xu J."/>
            <person name="Bruns T."/>
            <person name="Baldrian P."/>
            <person name="Vilgalys R."/>
            <person name="Dunand C."/>
            <person name="Henrissat B."/>
            <person name="Grigoriev I.V."/>
            <person name="Hibbett D."/>
            <person name="Nagy L.G."/>
            <person name="Martin F.M."/>
        </authorList>
    </citation>
    <scope>NUCLEOTIDE SEQUENCE</scope>
    <source>
        <strain evidence="3">UH-Tt-Lm1</strain>
    </source>
</reference>
<feature type="domain" description="Zn(2)-C6 fungal-type" evidence="2">
    <location>
        <begin position="7"/>
        <end position="38"/>
    </location>
</feature>
<accession>A0A9P6HED6</accession>
<dbReference type="PROSITE" id="PS50048">
    <property type="entry name" value="ZN2_CY6_FUNGAL_2"/>
    <property type="match status" value="2"/>
</dbReference>
<dbReference type="Pfam" id="PF00172">
    <property type="entry name" value="Zn_clus"/>
    <property type="match status" value="2"/>
</dbReference>
<dbReference type="OrthoDB" id="3286353at2759"/>
<dbReference type="GO" id="GO:0000981">
    <property type="term" value="F:DNA-binding transcription factor activity, RNA polymerase II-specific"/>
    <property type="evidence" value="ECO:0007669"/>
    <property type="project" value="InterPro"/>
</dbReference>
<keyword evidence="4" id="KW-1185">Reference proteome</keyword>
<proteinExistence type="predicted"/>
<feature type="region of interest" description="Disordered" evidence="1">
    <location>
        <begin position="91"/>
        <end position="197"/>
    </location>
</feature>
<name>A0A9P6HED6_9AGAM</name>
<dbReference type="SUPFAM" id="SSF57701">
    <property type="entry name" value="Zn2/Cys6 DNA-binding domain"/>
    <property type="match status" value="2"/>
</dbReference>
<dbReference type="GO" id="GO:0008270">
    <property type="term" value="F:zinc ion binding"/>
    <property type="evidence" value="ECO:0007669"/>
    <property type="project" value="InterPro"/>
</dbReference>
<dbReference type="InterPro" id="IPR036864">
    <property type="entry name" value="Zn2-C6_fun-type_DNA-bd_sf"/>
</dbReference>
<evidence type="ECO:0000313" key="4">
    <source>
        <dbReference type="Proteomes" id="UP000736335"/>
    </source>
</evidence>